<dbReference type="OrthoDB" id="3645242at2759"/>
<reference evidence="3" key="1">
    <citation type="submission" date="2017-03" db="EMBL/GenBank/DDBJ databases">
        <title>Genomes of endolithic fungi from Antarctica.</title>
        <authorList>
            <person name="Coleine C."/>
            <person name="Masonjones S."/>
            <person name="Stajich J.E."/>
        </authorList>
    </citation>
    <scope>NUCLEOTIDE SEQUENCE [LARGE SCALE GENOMIC DNA]</scope>
    <source>
        <strain evidence="3">CCFEE 5527</strain>
    </source>
</reference>
<name>A0A1V8SWY2_9PEZI</name>
<evidence type="ECO:0008006" key="4">
    <source>
        <dbReference type="Google" id="ProtNLM"/>
    </source>
</evidence>
<accession>A0A1V8SWY2</accession>
<feature type="region of interest" description="Disordered" evidence="1">
    <location>
        <begin position="149"/>
        <end position="191"/>
    </location>
</feature>
<evidence type="ECO:0000313" key="3">
    <source>
        <dbReference type="Proteomes" id="UP000192596"/>
    </source>
</evidence>
<sequence>MAIDPVSTCTIDNISCPACDGQNITKGGNSNYQVVCGTYLTATHITLQSGDHTPFDCIAACDSTLACTGAHITDGGACSLAMGKIFGKIKLRGYTAFIAIADVPPAAATSSVAEPSSPGVVVTVAASAGTVVSAGPPTPPAPYANNTYSTPFTTHPSPGPGATGIVSSDPPQYDSSNLSSSYPSTGPIATGVRPIKRHERDSTYGLESEQPAPNTMELQLHAAYTFVPQHHPSYSLQPKLHQHDLLTQHLQLPSLRRILCNKRLLSNSRYALAEPLSAAYCLSQCDERNATCVGASWSSDDGCVLATGKINGTVSDPDSTAFIRLGLLPSYSTGTDSLTPVTTQPTWLNMSAYPTGAFTSAHPPIATAPIPYPTGPVTITRTSTLPAPPIETCNPAAIACPACDGLRIVHTQNTTYRLQCNFRPICDELVGAYGTASMNVCMNRCDEEEECVAAVYDHGHCDLCQGSMEGEVDEDVGFLVLVPEEAEGDSGEGTATMTSLLVVQWTRIVGQ</sequence>
<feature type="compositionally biased region" description="Low complexity" evidence="1">
    <location>
        <begin position="175"/>
        <end position="184"/>
    </location>
</feature>
<evidence type="ECO:0000256" key="1">
    <source>
        <dbReference type="SAM" id="MobiDB-lite"/>
    </source>
</evidence>
<protein>
    <recommendedName>
        <fullName evidence="4">Apple domain-containing protein</fullName>
    </recommendedName>
</protein>
<proteinExistence type="predicted"/>
<dbReference type="AlphaFoldDB" id="A0A1V8SWY2"/>
<dbReference type="Proteomes" id="UP000192596">
    <property type="component" value="Unassembled WGS sequence"/>
</dbReference>
<dbReference type="EMBL" id="NAJO01000024">
    <property type="protein sequence ID" value="OQO03584.1"/>
    <property type="molecule type" value="Genomic_DNA"/>
</dbReference>
<keyword evidence="3" id="KW-1185">Reference proteome</keyword>
<feature type="compositionally biased region" description="Polar residues" evidence="1">
    <location>
        <begin position="165"/>
        <end position="174"/>
    </location>
</feature>
<comment type="caution">
    <text evidence="2">The sequence shown here is derived from an EMBL/GenBank/DDBJ whole genome shotgun (WGS) entry which is preliminary data.</text>
</comment>
<organism evidence="2 3">
    <name type="scientific">Cryoendolithus antarcticus</name>
    <dbReference type="NCBI Taxonomy" id="1507870"/>
    <lineage>
        <taxon>Eukaryota</taxon>
        <taxon>Fungi</taxon>
        <taxon>Dikarya</taxon>
        <taxon>Ascomycota</taxon>
        <taxon>Pezizomycotina</taxon>
        <taxon>Dothideomycetes</taxon>
        <taxon>Dothideomycetidae</taxon>
        <taxon>Cladosporiales</taxon>
        <taxon>Cladosporiaceae</taxon>
        <taxon>Cryoendolithus</taxon>
    </lineage>
</organism>
<evidence type="ECO:0000313" key="2">
    <source>
        <dbReference type="EMBL" id="OQO03584.1"/>
    </source>
</evidence>
<gene>
    <name evidence="2" type="ORF">B0A48_10249</name>
</gene>
<dbReference type="InParanoid" id="A0A1V8SWY2"/>